<organism evidence="1 2">
    <name type="scientific">Iodobacter ciconiae</name>
    <dbReference type="NCBI Taxonomy" id="2496266"/>
    <lineage>
        <taxon>Bacteria</taxon>
        <taxon>Pseudomonadati</taxon>
        <taxon>Pseudomonadota</taxon>
        <taxon>Betaproteobacteria</taxon>
        <taxon>Neisseriales</taxon>
        <taxon>Chitinibacteraceae</taxon>
        <taxon>Iodobacter</taxon>
    </lineage>
</organism>
<dbReference type="KEGG" id="iod:EJO50_04885"/>
<evidence type="ECO:0008006" key="3">
    <source>
        <dbReference type="Google" id="ProtNLM"/>
    </source>
</evidence>
<dbReference type="InterPro" id="IPR024508">
    <property type="entry name" value="DUF3226"/>
</dbReference>
<dbReference type="OrthoDB" id="530493at2"/>
<evidence type="ECO:0000313" key="2">
    <source>
        <dbReference type="Proteomes" id="UP000282438"/>
    </source>
</evidence>
<sequence>MADRLLLVEGEADRAFFELLCRKHTVDAEAIKVSSPKGLGGDWDSKQGVLNLLEAQISDLNDGRLQALAIVVDADRAPDGGFAKTIQQITVKVTPQGYGTPPVSLVTGGLLYKHNDGLPDLGVWVMPDNKNEGMLEDWIKQSVSTAEQGFFTQAQSTVANLVNPKFGAPRVSKAEVATWLAWQKQPGEGLYCTVKHNLLDSDAPLHTGLVQWLKTVFP</sequence>
<dbReference type="RefSeq" id="WP_125972019.1">
    <property type="nucleotide sequence ID" value="NZ_CP034433.1"/>
</dbReference>
<gene>
    <name evidence="1" type="ORF">EJO50_04885</name>
</gene>
<evidence type="ECO:0000313" key="1">
    <source>
        <dbReference type="EMBL" id="AZN35876.1"/>
    </source>
</evidence>
<dbReference type="AlphaFoldDB" id="A0A3S8ZQW8"/>
<reference evidence="1 2" key="1">
    <citation type="submission" date="2018-12" db="EMBL/GenBank/DDBJ databases">
        <title>Complete genome sequence of Iodobacter sp. H11R3.</title>
        <authorList>
            <person name="Bae J.-W."/>
        </authorList>
    </citation>
    <scope>NUCLEOTIDE SEQUENCE [LARGE SCALE GENOMIC DNA]</scope>
    <source>
        <strain evidence="1 2">H11R3</strain>
    </source>
</reference>
<dbReference type="Pfam" id="PF11536">
    <property type="entry name" value="DUF3226"/>
    <property type="match status" value="1"/>
</dbReference>
<proteinExistence type="predicted"/>
<accession>A0A3S8ZQW8</accession>
<dbReference type="EMBL" id="CP034433">
    <property type="protein sequence ID" value="AZN35876.1"/>
    <property type="molecule type" value="Genomic_DNA"/>
</dbReference>
<name>A0A3S8ZQW8_9NEIS</name>
<protein>
    <recommendedName>
        <fullName evidence="3">DUF4276 family protein</fullName>
    </recommendedName>
</protein>
<keyword evidence="2" id="KW-1185">Reference proteome</keyword>
<dbReference type="Proteomes" id="UP000282438">
    <property type="component" value="Chromosome"/>
</dbReference>